<proteinExistence type="predicted"/>
<evidence type="ECO:0000313" key="1">
    <source>
        <dbReference type="EMBL" id="GLX84315.1"/>
    </source>
</evidence>
<organism evidence="1 2">
    <name type="scientific">Thalassotalea loyana</name>
    <dbReference type="NCBI Taxonomy" id="280483"/>
    <lineage>
        <taxon>Bacteria</taxon>
        <taxon>Pseudomonadati</taxon>
        <taxon>Pseudomonadota</taxon>
        <taxon>Gammaproteobacteria</taxon>
        <taxon>Alteromonadales</taxon>
        <taxon>Colwelliaceae</taxon>
        <taxon>Thalassotalea</taxon>
    </lineage>
</organism>
<name>A0ABQ6H855_9GAMM</name>
<comment type="caution">
    <text evidence="1">The sequence shown here is derived from an EMBL/GenBank/DDBJ whole genome shotgun (WGS) entry which is preliminary data.</text>
</comment>
<dbReference type="EMBL" id="BSSV01000001">
    <property type="protein sequence ID" value="GLX84315.1"/>
    <property type="molecule type" value="Genomic_DNA"/>
</dbReference>
<reference evidence="1 2" key="1">
    <citation type="submission" date="2023-03" db="EMBL/GenBank/DDBJ databases">
        <title>Thalassotalea loyana LMG 22536T draft genome sequence.</title>
        <authorList>
            <person name="Sawabe T."/>
        </authorList>
    </citation>
    <scope>NUCLEOTIDE SEQUENCE [LARGE SCALE GENOMIC DNA]</scope>
    <source>
        <strain evidence="1 2">LMG 22536</strain>
    </source>
</reference>
<keyword evidence="2" id="KW-1185">Reference proteome</keyword>
<sequence>MQNDAQRCSSFHVWLLVILMAVGFSALANESKTKVIWLTPDLQDFEVFNQDGPFNIANDTNKLLINSLPDYDISLELVSLARIERRIKSESNVCVVNRIKNKERLAYSLFSLPINSYPDLKVYALTSSELNAYLADRKLSSIYELFQLFPSHILGTTKGRSYGAFFDQQISKLNPINVYQKTGEIDVDSKLEMLINKRIQYFLEFPAVVKREKDKLGVAAQMITMQVKGSPDYIFGHLSCSKSSAMMAFLADVNEALKRLYLSPEFILAHTRYVDPSEWERLERLFKELAQQQ</sequence>
<protein>
    <recommendedName>
        <fullName evidence="3">TIGR02285 family protein</fullName>
    </recommendedName>
</protein>
<dbReference type="RefSeq" id="WP_284295865.1">
    <property type="nucleotide sequence ID" value="NZ_BSSV01000001.1"/>
</dbReference>
<evidence type="ECO:0008006" key="3">
    <source>
        <dbReference type="Google" id="ProtNLM"/>
    </source>
</evidence>
<dbReference type="Proteomes" id="UP001157134">
    <property type="component" value="Unassembled WGS sequence"/>
</dbReference>
<accession>A0ABQ6H855</accession>
<evidence type="ECO:0000313" key="2">
    <source>
        <dbReference type="Proteomes" id="UP001157134"/>
    </source>
</evidence>
<gene>
    <name evidence="1" type="ORF">tloyanaT_05670</name>
</gene>
<dbReference type="SUPFAM" id="SSF53850">
    <property type="entry name" value="Periplasmic binding protein-like II"/>
    <property type="match status" value="1"/>
</dbReference>